<sequence length="298" mass="31752">MSTLTRMLTAATAAMALGGTVLATATPAAAAANRNGVCETGEFCYYFNSNNQGSVSDFTGSVTDYATKQPSCYDFKGPGTGKGKCIKNSAASVWNRSAKTVRVYFNTGHTGKFQDFAAGARGNLNPTLKNQNASHLFGPSSSTPRAIMSFSLYAASGRISTGYDGYRNTPGRHEGIDIVRGLGANVRSLVSGQIINVVDGAPGGSGLSTIAIYMPSLNKTVVYLHTAPLRSLHVGQQVKRGQLLGTESWHGVSKKSSAHTHVEMRPGRHLRAAKSVRDWDLQNPNPTPFWNSQGYTVR</sequence>
<evidence type="ECO:0000256" key="1">
    <source>
        <dbReference type="SAM" id="SignalP"/>
    </source>
</evidence>
<evidence type="ECO:0000313" key="3">
    <source>
        <dbReference type="EMBL" id="MBB5081981.1"/>
    </source>
</evidence>
<protein>
    <submittedName>
        <fullName evidence="3">Murein DD-endopeptidase MepM/ murein hydrolase activator NlpD</fullName>
    </submittedName>
</protein>
<dbReference type="EMBL" id="JACHIN010000012">
    <property type="protein sequence ID" value="MBB5081981.1"/>
    <property type="molecule type" value="Genomic_DNA"/>
</dbReference>
<evidence type="ECO:0000313" key="4">
    <source>
        <dbReference type="Proteomes" id="UP000568380"/>
    </source>
</evidence>
<dbReference type="SUPFAM" id="SSF51261">
    <property type="entry name" value="Duplicated hybrid motif"/>
    <property type="match status" value="1"/>
</dbReference>
<dbReference type="InterPro" id="IPR011055">
    <property type="entry name" value="Dup_hybrid_motif"/>
</dbReference>
<comment type="caution">
    <text evidence="3">The sequence shown here is derived from an EMBL/GenBank/DDBJ whole genome shotgun (WGS) entry which is preliminary data.</text>
</comment>
<dbReference type="CDD" id="cd12797">
    <property type="entry name" value="M23_peptidase"/>
    <property type="match status" value="1"/>
</dbReference>
<feature type="domain" description="M23ase beta-sheet core" evidence="2">
    <location>
        <begin position="172"/>
        <end position="266"/>
    </location>
</feature>
<dbReference type="Pfam" id="PF01551">
    <property type="entry name" value="Peptidase_M23"/>
    <property type="match status" value="1"/>
</dbReference>
<keyword evidence="4" id="KW-1185">Reference proteome</keyword>
<dbReference type="GO" id="GO:0016787">
    <property type="term" value="F:hydrolase activity"/>
    <property type="evidence" value="ECO:0007669"/>
    <property type="project" value="UniProtKB-KW"/>
</dbReference>
<accession>A0A7W8AB96</accession>
<gene>
    <name evidence="3" type="ORF">HNR40_007476</name>
</gene>
<proteinExistence type="predicted"/>
<dbReference type="InterPro" id="IPR016047">
    <property type="entry name" value="M23ase_b-sheet_dom"/>
</dbReference>
<name>A0A7W8AB96_9ACTN</name>
<keyword evidence="1" id="KW-0732">Signal</keyword>
<feature type="chain" id="PRO_5039060564" evidence="1">
    <location>
        <begin position="24"/>
        <end position="298"/>
    </location>
</feature>
<dbReference type="RefSeq" id="WP_184969808.1">
    <property type="nucleotide sequence ID" value="NZ_JACHIN010000012.1"/>
</dbReference>
<dbReference type="AlphaFoldDB" id="A0A7W8AB96"/>
<reference evidence="3 4" key="1">
    <citation type="submission" date="2020-08" db="EMBL/GenBank/DDBJ databases">
        <title>Genomic Encyclopedia of Type Strains, Phase IV (KMG-IV): sequencing the most valuable type-strain genomes for metagenomic binning, comparative biology and taxonomic classification.</title>
        <authorList>
            <person name="Goeker M."/>
        </authorList>
    </citation>
    <scope>NUCLEOTIDE SEQUENCE [LARGE SCALE GENOMIC DNA]</scope>
    <source>
        <strain evidence="3 4">DSM 45385</strain>
    </source>
</reference>
<feature type="signal peptide" evidence="1">
    <location>
        <begin position="1"/>
        <end position="23"/>
    </location>
</feature>
<evidence type="ECO:0000259" key="2">
    <source>
        <dbReference type="Pfam" id="PF01551"/>
    </source>
</evidence>
<dbReference type="Proteomes" id="UP000568380">
    <property type="component" value="Unassembled WGS sequence"/>
</dbReference>
<dbReference type="Gene3D" id="2.70.70.10">
    <property type="entry name" value="Glucose Permease (Domain IIA)"/>
    <property type="match status" value="1"/>
</dbReference>
<dbReference type="Pfam" id="PF03995">
    <property type="entry name" value="Inhibitor_I36"/>
    <property type="match status" value="1"/>
</dbReference>
<keyword evidence="3" id="KW-0378">Hydrolase</keyword>
<organism evidence="3 4">
    <name type="scientific">Nonomuraea endophytica</name>
    <dbReference type="NCBI Taxonomy" id="714136"/>
    <lineage>
        <taxon>Bacteria</taxon>
        <taxon>Bacillati</taxon>
        <taxon>Actinomycetota</taxon>
        <taxon>Actinomycetes</taxon>
        <taxon>Streptosporangiales</taxon>
        <taxon>Streptosporangiaceae</taxon>
        <taxon>Nonomuraea</taxon>
    </lineage>
</organism>